<proteinExistence type="predicted"/>
<dbReference type="SUPFAM" id="SSF81901">
    <property type="entry name" value="HCP-like"/>
    <property type="match status" value="1"/>
</dbReference>
<dbReference type="RefSeq" id="WP_221281333.1">
    <property type="nucleotide sequence ID" value="NZ_AP024817.1"/>
</dbReference>
<keyword evidence="4" id="KW-0046">Antibiotic resistance</keyword>
<evidence type="ECO:0000313" key="7">
    <source>
        <dbReference type="Proteomes" id="UP000826775"/>
    </source>
</evidence>
<gene>
    <name evidence="6" type="ORF">NHP190003_16340</name>
</gene>
<accession>A0ABN6I5T1</accession>
<dbReference type="EC" id="3.5.2.6" evidence="2"/>
<evidence type="ECO:0000256" key="4">
    <source>
        <dbReference type="ARBA" id="ARBA00023251"/>
    </source>
</evidence>
<name>A0ABN6I5T1_9HELI</name>
<keyword evidence="7" id="KW-1185">Reference proteome</keyword>
<keyword evidence="3" id="KW-1015">Disulfide bond</keyword>
<organism evidence="6 7">
    <name type="scientific">Helicobacter gastrocanis</name>
    <dbReference type="NCBI Taxonomy" id="2849641"/>
    <lineage>
        <taxon>Bacteria</taxon>
        <taxon>Pseudomonadati</taxon>
        <taxon>Campylobacterota</taxon>
        <taxon>Epsilonproteobacteria</taxon>
        <taxon>Campylobacterales</taxon>
        <taxon>Helicobacteraceae</taxon>
        <taxon>Helicobacter</taxon>
    </lineage>
</organism>
<dbReference type="SMART" id="SM00028">
    <property type="entry name" value="TPR"/>
    <property type="match status" value="2"/>
</dbReference>
<dbReference type="PROSITE" id="PS50293">
    <property type="entry name" value="TPR_REGION"/>
    <property type="match status" value="1"/>
</dbReference>
<keyword evidence="6" id="KW-0614">Plasmid</keyword>
<comment type="catalytic activity">
    <reaction evidence="1">
        <text>a beta-lactam + H2O = a substituted beta-amino acid</text>
        <dbReference type="Rhea" id="RHEA:20401"/>
        <dbReference type="ChEBI" id="CHEBI:15377"/>
        <dbReference type="ChEBI" id="CHEBI:35627"/>
        <dbReference type="ChEBI" id="CHEBI:140347"/>
        <dbReference type="EC" id="3.5.2.6"/>
    </reaction>
</comment>
<dbReference type="PANTHER" id="PTHR11102:SF160">
    <property type="entry name" value="ERAD-ASSOCIATED E3 UBIQUITIN-PROTEIN LIGASE COMPONENT HRD3"/>
    <property type="match status" value="1"/>
</dbReference>
<dbReference type="Gene3D" id="1.25.40.10">
    <property type="entry name" value="Tetratricopeptide repeat domain"/>
    <property type="match status" value="1"/>
</dbReference>
<evidence type="ECO:0000256" key="5">
    <source>
        <dbReference type="PROSITE-ProRule" id="PRU00339"/>
    </source>
</evidence>
<feature type="repeat" description="TPR" evidence="5">
    <location>
        <begin position="160"/>
        <end position="193"/>
    </location>
</feature>
<protein>
    <recommendedName>
        <fullName evidence="2">beta-lactamase</fullName>
        <ecNumber evidence="2">3.5.2.6</ecNumber>
    </recommendedName>
</protein>
<dbReference type="SMART" id="SM00671">
    <property type="entry name" value="SEL1"/>
    <property type="match status" value="4"/>
</dbReference>
<sequence>MITLKSALNTIFIGVLCLGCAKSDRYYIDARKALDEGNCKKASKFYQKLLKREDSRGYNGIGVLQACHQDFRALQNFQKAREAREKGNAKPYYNSGFFYYNISNRQCQTARDFFSRAGDMGYSDGYFSLGNLYNSGCDNIHKDQATAKKYWEKAANLGNAKALVNLGVMYKRNGKYKQAQQNFKKAGDMGESYGYLSLADMYLDPDPNLDPDLKDGYIRKALLYLQKAANMGDVQACISKVTLIYTSNNTKAHSINLSICTQPKNHTKKIKCKKPRSYLDFSNRYINSQGFQENSSEGRKYQKSVGTTCNCSCAGYAY</sequence>
<dbReference type="InterPro" id="IPR019734">
    <property type="entry name" value="TPR_rpt"/>
</dbReference>
<evidence type="ECO:0000313" key="6">
    <source>
        <dbReference type="EMBL" id="BCZ18352.1"/>
    </source>
</evidence>
<dbReference type="PANTHER" id="PTHR11102">
    <property type="entry name" value="SEL-1-LIKE PROTEIN"/>
    <property type="match status" value="1"/>
</dbReference>
<dbReference type="InterPro" id="IPR006597">
    <property type="entry name" value="Sel1-like"/>
</dbReference>
<geneLocation type="plasmid" evidence="6 7">
    <name>pNHP190003_3</name>
</geneLocation>
<dbReference type="EMBL" id="AP024817">
    <property type="protein sequence ID" value="BCZ18352.1"/>
    <property type="molecule type" value="Genomic_DNA"/>
</dbReference>
<dbReference type="InterPro" id="IPR050767">
    <property type="entry name" value="Sel1_AlgK"/>
</dbReference>
<dbReference type="PROSITE" id="PS50005">
    <property type="entry name" value="TPR"/>
    <property type="match status" value="1"/>
</dbReference>
<evidence type="ECO:0000256" key="2">
    <source>
        <dbReference type="ARBA" id="ARBA00012865"/>
    </source>
</evidence>
<evidence type="ECO:0000256" key="1">
    <source>
        <dbReference type="ARBA" id="ARBA00001526"/>
    </source>
</evidence>
<evidence type="ECO:0000256" key="3">
    <source>
        <dbReference type="ARBA" id="ARBA00023157"/>
    </source>
</evidence>
<dbReference type="InterPro" id="IPR011990">
    <property type="entry name" value="TPR-like_helical_dom_sf"/>
</dbReference>
<keyword evidence="5" id="KW-0802">TPR repeat</keyword>
<dbReference type="Proteomes" id="UP000826775">
    <property type="component" value="Plasmid pNHP190003_3"/>
</dbReference>
<reference evidence="6 7" key="1">
    <citation type="submission" date="2021-07" db="EMBL/GenBank/DDBJ databases">
        <title>Novel Helicobacter sp. Isolated from a dog.</title>
        <authorList>
            <person name="Rimbara E."/>
            <person name="Suzuki M."/>
        </authorList>
    </citation>
    <scope>NUCLEOTIDE SEQUENCE [LARGE SCALE GENOMIC DNA]</scope>
    <source>
        <strain evidence="7">NHP19-003</strain>
        <plasmid evidence="6 7">pNHP190003_3</plasmid>
    </source>
</reference>